<dbReference type="EMBL" id="JAARLZ010000008">
    <property type="protein sequence ID" value="NII07856.1"/>
    <property type="molecule type" value="Genomic_DNA"/>
</dbReference>
<dbReference type="AlphaFoldDB" id="A0A7X5UCA6"/>
<dbReference type="Proteomes" id="UP000490980">
    <property type="component" value="Unassembled WGS sequence"/>
</dbReference>
<gene>
    <name evidence="2" type="ORF">HBF25_15840</name>
</gene>
<dbReference type="RefSeq" id="WP_166950060.1">
    <property type="nucleotide sequence ID" value="NZ_JAARLZ010000008.1"/>
</dbReference>
<reference evidence="2 3" key="1">
    <citation type="submission" date="2020-03" db="EMBL/GenBank/DDBJ databases">
        <authorList>
            <person name="Lai Q."/>
        </authorList>
    </citation>
    <scope>NUCLEOTIDE SEQUENCE [LARGE SCALE GENOMIC DNA]</scope>
    <source>
        <strain evidence="2 3">CCUG 25036</strain>
    </source>
</reference>
<organism evidence="2 3">
    <name type="scientific">Luteibacter anthropi</name>
    <dbReference type="NCBI Taxonomy" id="564369"/>
    <lineage>
        <taxon>Bacteria</taxon>
        <taxon>Pseudomonadati</taxon>
        <taxon>Pseudomonadota</taxon>
        <taxon>Gammaproteobacteria</taxon>
        <taxon>Lysobacterales</taxon>
        <taxon>Rhodanobacteraceae</taxon>
        <taxon>Luteibacter</taxon>
    </lineage>
</organism>
<sequence>MKSNLFVTNAMRGVVMLIIFMNLFFGVGTPEDALAKYGCRKMDQEFYASHIDEARRFFHEKKPAWTGKTDEAPGIICTKDAEIYVDAKPEFNNAGYHWTVSIDMKTGEMSIIEGL</sequence>
<protein>
    <recommendedName>
        <fullName evidence="4">PepSY domain-containing protein</fullName>
    </recommendedName>
</protein>
<keyword evidence="3" id="KW-1185">Reference proteome</keyword>
<evidence type="ECO:0000313" key="2">
    <source>
        <dbReference type="EMBL" id="NII07856.1"/>
    </source>
</evidence>
<name>A0A7X5UCA6_9GAMM</name>
<keyword evidence="1" id="KW-0812">Transmembrane</keyword>
<comment type="caution">
    <text evidence="2">The sequence shown here is derived from an EMBL/GenBank/DDBJ whole genome shotgun (WGS) entry which is preliminary data.</text>
</comment>
<feature type="transmembrane region" description="Helical" evidence="1">
    <location>
        <begin position="6"/>
        <end position="27"/>
    </location>
</feature>
<keyword evidence="1" id="KW-1133">Transmembrane helix</keyword>
<evidence type="ECO:0000256" key="1">
    <source>
        <dbReference type="SAM" id="Phobius"/>
    </source>
</evidence>
<accession>A0A7X5UCA6</accession>
<evidence type="ECO:0000313" key="3">
    <source>
        <dbReference type="Proteomes" id="UP000490980"/>
    </source>
</evidence>
<evidence type="ECO:0008006" key="4">
    <source>
        <dbReference type="Google" id="ProtNLM"/>
    </source>
</evidence>
<keyword evidence="1" id="KW-0472">Membrane</keyword>
<proteinExistence type="predicted"/>